<comment type="caution">
    <text evidence="5">The sequence shown here is derived from an EMBL/GenBank/DDBJ whole genome shotgun (WGS) entry which is preliminary data.</text>
</comment>
<accession>A0A0M8K6C4</accession>
<proteinExistence type="predicted"/>
<dbReference type="SUPFAM" id="SSF53756">
    <property type="entry name" value="UDP-Glycosyltransferase/glycogen phosphorylase"/>
    <property type="match status" value="1"/>
</dbReference>
<dbReference type="Proteomes" id="UP000037784">
    <property type="component" value="Unassembled WGS sequence"/>
</dbReference>
<keyword evidence="7" id="KW-1185">Reference proteome</keyword>
<gene>
    <name evidence="5" type="ORF">ARMA_1126</name>
    <name evidence="6" type="ORF">SE16_12420</name>
</gene>
<evidence type="ECO:0000256" key="1">
    <source>
        <dbReference type="ARBA" id="ARBA00022676"/>
    </source>
</evidence>
<dbReference type="PANTHER" id="PTHR12526">
    <property type="entry name" value="GLYCOSYLTRANSFERASE"/>
    <property type="match status" value="1"/>
</dbReference>
<reference evidence="6 8" key="2">
    <citation type="submission" date="2015-07" db="EMBL/GenBank/DDBJ databases">
        <title>Whole genome sequence of Ardenticatena maritima DSM 23922.</title>
        <authorList>
            <person name="Hemp J."/>
            <person name="Ward L.M."/>
            <person name="Pace L.A."/>
            <person name="Fischer W.W."/>
        </authorList>
    </citation>
    <scope>NUCLEOTIDE SEQUENCE [LARGE SCALE GENOMIC DNA]</scope>
    <source>
        <strain evidence="6 8">110S</strain>
    </source>
</reference>
<name>A0A0M8K6C4_9CHLR</name>
<dbReference type="EMBL" id="LGKN01000006">
    <property type="protein sequence ID" value="KPL87289.1"/>
    <property type="molecule type" value="Genomic_DNA"/>
</dbReference>
<dbReference type="STRING" id="872965.SE16_12420"/>
<evidence type="ECO:0000256" key="2">
    <source>
        <dbReference type="ARBA" id="ARBA00022679"/>
    </source>
</evidence>
<evidence type="ECO:0000313" key="8">
    <source>
        <dbReference type="Proteomes" id="UP000050502"/>
    </source>
</evidence>
<feature type="domain" description="Glycosyl transferase family 1" evidence="3">
    <location>
        <begin position="210"/>
        <end position="383"/>
    </location>
</feature>
<dbReference type="EMBL" id="BBZA01000076">
    <property type="protein sequence ID" value="GAP62703.1"/>
    <property type="molecule type" value="Genomic_DNA"/>
</dbReference>
<evidence type="ECO:0000259" key="4">
    <source>
        <dbReference type="Pfam" id="PF13439"/>
    </source>
</evidence>
<reference evidence="7" key="3">
    <citation type="submission" date="2015-08" db="EMBL/GenBank/DDBJ databases">
        <title>Draft Genome Sequence of a Heterotrophic Facultative Anaerobic Bacterium Ardenticatena maritima Strain 110S.</title>
        <authorList>
            <person name="Kawaichi S."/>
            <person name="Yoshida T."/>
            <person name="Sako Y."/>
            <person name="Nakamura R."/>
        </authorList>
    </citation>
    <scope>NUCLEOTIDE SEQUENCE [LARGE SCALE GENOMIC DNA]</scope>
    <source>
        <strain evidence="7">110S</strain>
    </source>
</reference>
<evidence type="ECO:0000259" key="3">
    <source>
        <dbReference type="Pfam" id="PF00534"/>
    </source>
</evidence>
<dbReference type="GO" id="GO:0016757">
    <property type="term" value="F:glycosyltransferase activity"/>
    <property type="evidence" value="ECO:0007669"/>
    <property type="project" value="UniProtKB-KW"/>
</dbReference>
<dbReference type="InterPro" id="IPR028098">
    <property type="entry name" value="Glyco_trans_4-like_N"/>
</dbReference>
<evidence type="ECO:0000313" key="6">
    <source>
        <dbReference type="EMBL" id="KPL87289.1"/>
    </source>
</evidence>
<dbReference type="AlphaFoldDB" id="A0A0M8K6C4"/>
<dbReference type="Gene3D" id="3.40.50.2000">
    <property type="entry name" value="Glycogen Phosphorylase B"/>
    <property type="match status" value="2"/>
</dbReference>
<evidence type="ECO:0000313" key="5">
    <source>
        <dbReference type="EMBL" id="GAP62703.1"/>
    </source>
</evidence>
<organism evidence="5 7">
    <name type="scientific">Ardenticatena maritima</name>
    <dbReference type="NCBI Taxonomy" id="872965"/>
    <lineage>
        <taxon>Bacteria</taxon>
        <taxon>Bacillati</taxon>
        <taxon>Chloroflexota</taxon>
        <taxon>Ardenticatenia</taxon>
        <taxon>Ardenticatenales</taxon>
        <taxon>Ardenticatenaceae</taxon>
        <taxon>Ardenticatena</taxon>
    </lineage>
</organism>
<evidence type="ECO:0008006" key="9">
    <source>
        <dbReference type="Google" id="ProtNLM"/>
    </source>
</evidence>
<dbReference type="Pfam" id="PF00534">
    <property type="entry name" value="Glycos_transf_1"/>
    <property type="match status" value="1"/>
</dbReference>
<protein>
    <recommendedName>
        <fullName evidence="9">Glycosyltransferase family 4 protein</fullName>
    </recommendedName>
</protein>
<feature type="domain" description="Glycosyltransferase subfamily 4-like N-terminal" evidence="4">
    <location>
        <begin position="16"/>
        <end position="199"/>
    </location>
</feature>
<dbReference type="PANTHER" id="PTHR12526:SF510">
    <property type="entry name" value="D-INOSITOL 3-PHOSPHATE GLYCOSYLTRANSFERASE"/>
    <property type="match status" value="1"/>
</dbReference>
<reference evidence="5 7" key="1">
    <citation type="journal article" date="2015" name="Genome Announc.">
        <title>Draft Genome Sequence of a Heterotrophic Facultative Anaerobic Thermophilic Bacterium, Ardenticatena maritima Strain 110ST.</title>
        <authorList>
            <person name="Kawaichi S."/>
            <person name="Yoshida T."/>
            <person name="Sako Y."/>
            <person name="Nakamura R."/>
        </authorList>
    </citation>
    <scope>NUCLEOTIDE SEQUENCE [LARGE SCALE GENOMIC DNA]</scope>
    <source>
        <strain evidence="5 7">110S</strain>
    </source>
</reference>
<keyword evidence="2" id="KW-0808">Transferase</keyword>
<dbReference type="Proteomes" id="UP000050502">
    <property type="component" value="Unassembled WGS sequence"/>
</dbReference>
<dbReference type="FunCoup" id="A0A0M8K6C4">
    <property type="interactions" value="13"/>
</dbReference>
<dbReference type="Pfam" id="PF13439">
    <property type="entry name" value="Glyco_transf_4"/>
    <property type="match status" value="1"/>
</dbReference>
<dbReference type="RefSeq" id="WP_269082727.1">
    <property type="nucleotide sequence ID" value="NZ_LGKN01000006.1"/>
</dbReference>
<evidence type="ECO:0000313" key="7">
    <source>
        <dbReference type="Proteomes" id="UP000037784"/>
    </source>
</evidence>
<dbReference type="InterPro" id="IPR001296">
    <property type="entry name" value="Glyco_trans_1"/>
</dbReference>
<sequence length="413" mass="45301">MKVCLLASTYPRFPGDGAGRFMHSIAEALVRQGHDVHAVIPYHPAIRPQPGVVQIHPFRYIWPDRWAIMGYAQAMHSDRALNKGAYLLAPLFFASAFYKLLRLHAIHHFDIIHAHWVIPNAPMAALFSRLKNVPLIITLHGSDIFVARKNALLGAIAGACFKQASAVTACSPQLYEGALALGASPQRTHLLLWGADPERFDPQRAPSQISLREKLGLPSHAPIVLSLGRLVKKKGVEYLVQAIPYVREHIPDVLVVIAGDGPERSHLAQLALHLGVQAHVHFVGAVPWHEVPAYLHTCDVFVVPSVVDESGNLDGLPTTILEAMAAAKPVVATDVAGIPLVVEHEKNGLLVPQRDPQALATALVDLLRHADKRHRLGIAARQRVEVELNWDNVARFFTGLYNEAVRGQSHAHV</sequence>
<keyword evidence="1" id="KW-0328">Glycosyltransferase</keyword>
<dbReference type="InParanoid" id="A0A0M8K6C4"/>